<feature type="region of interest" description="Disordered" evidence="3">
    <location>
        <begin position="1"/>
        <end position="20"/>
    </location>
</feature>
<dbReference type="CDD" id="cd03443">
    <property type="entry name" value="PaaI_thioesterase"/>
    <property type="match status" value="1"/>
</dbReference>
<evidence type="ECO:0000313" key="6">
    <source>
        <dbReference type="Proteomes" id="UP001418222"/>
    </source>
</evidence>
<dbReference type="Proteomes" id="UP001418222">
    <property type="component" value="Unassembled WGS sequence"/>
</dbReference>
<dbReference type="InterPro" id="IPR029069">
    <property type="entry name" value="HotDog_dom_sf"/>
</dbReference>
<reference evidence="5 6" key="1">
    <citation type="journal article" date="2022" name="Nat. Plants">
        <title>Genomes of leafy and leafless Platanthera orchids illuminate the evolution of mycoheterotrophy.</title>
        <authorList>
            <person name="Li M.H."/>
            <person name="Liu K.W."/>
            <person name="Li Z."/>
            <person name="Lu H.C."/>
            <person name="Ye Q.L."/>
            <person name="Zhang D."/>
            <person name="Wang J.Y."/>
            <person name="Li Y.F."/>
            <person name="Zhong Z.M."/>
            <person name="Liu X."/>
            <person name="Yu X."/>
            <person name="Liu D.K."/>
            <person name="Tu X.D."/>
            <person name="Liu B."/>
            <person name="Hao Y."/>
            <person name="Liao X.Y."/>
            <person name="Jiang Y.T."/>
            <person name="Sun W.H."/>
            <person name="Chen J."/>
            <person name="Chen Y.Q."/>
            <person name="Ai Y."/>
            <person name="Zhai J.W."/>
            <person name="Wu S.S."/>
            <person name="Zhou Z."/>
            <person name="Hsiao Y.Y."/>
            <person name="Wu W.L."/>
            <person name="Chen Y.Y."/>
            <person name="Lin Y.F."/>
            <person name="Hsu J.L."/>
            <person name="Li C.Y."/>
            <person name="Wang Z.W."/>
            <person name="Zhao X."/>
            <person name="Zhong W.Y."/>
            <person name="Ma X.K."/>
            <person name="Ma L."/>
            <person name="Huang J."/>
            <person name="Chen G.Z."/>
            <person name="Huang M.Z."/>
            <person name="Huang L."/>
            <person name="Peng D.H."/>
            <person name="Luo Y.B."/>
            <person name="Zou S.Q."/>
            <person name="Chen S.P."/>
            <person name="Lan S."/>
            <person name="Tsai W.C."/>
            <person name="Van de Peer Y."/>
            <person name="Liu Z.J."/>
        </authorList>
    </citation>
    <scope>NUCLEOTIDE SEQUENCE [LARGE SCALE GENOMIC DNA]</scope>
    <source>
        <strain evidence="5">Lor287</strain>
    </source>
</reference>
<evidence type="ECO:0000256" key="2">
    <source>
        <dbReference type="ARBA" id="ARBA00022801"/>
    </source>
</evidence>
<dbReference type="GO" id="GO:0047617">
    <property type="term" value="F:fatty acyl-CoA hydrolase activity"/>
    <property type="evidence" value="ECO:0007669"/>
    <property type="project" value="InterPro"/>
</dbReference>
<dbReference type="AlphaFoldDB" id="A0AAP0BR32"/>
<feature type="domain" description="Thioesterase" evidence="4">
    <location>
        <begin position="88"/>
        <end position="156"/>
    </location>
</feature>
<dbReference type="InterPro" id="IPR006683">
    <property type="entry name" value="Thioestr_dom"/>
</dbReference>
<evidence type="ECO:0000259" key="4">
    <source>
        <dbReference type="Pfam" id="PF03061"/>
    </source>
</evidence>
<dbReference type="PANTHER" id="PTHR21660:SF1">
    <property type="entry name" value="ACYL-COENZYME A THIOESTERASE 13"/>
    <property type="match status" value="1"/>
</dbReference>
<evidence type="ECO:0000256" key="1">
    <source>
        <dbReference type="ARBA" id="ARBA00008324"/>
    </source>
</evidence>
<evidence type="ECO:0000256" key="3">
    <source>
        <dbReference type="SAM" id="MobiDB-lite"/>
    </source>
</evidence>
<sequence length="181" mass="19581">MPRSENPQAPPPAVSGKFLKSATSENSKAATRSIENLVAKSPAAGSLEVWKSDVFDCVPFSGLRPIFVGGGLVLCSYIVHATVADEEGKWHLGAIATVMDDIGIAAILSEDGEYQITVDFSISFFSDAKIGDEVEIEAKIVDRRGSLTMVAVELRRRCTGRLVAASRQWVSILRSFHRSNL</sequence>
<gene>
    <name evidence="5" type="ORF">KSP39_PZI005739</name>
</gene>
<dbReference type="SUPFAM" id="SSF54637">
    <property type="entry name" value="Thioesterase/thiol ester dehydrase-isomerase"/>
    <property type="match status" value="1"/>
</dbReference>
<evidence type="ECO:0000313" key="5">
    <source>
        <dbReference type="EMBL" id="KAK8948518.1"/>
    </source>
</evidence>
<dbReference type="InterPro" id="IPR039298">
    <property type="entry name" value="ACOT13"/>
</dbReference>
<comment type="similarity">
    <text evidence="1">Belongs to the thioesterase PaaI family.</text>
</comment>
<comment type="caution">
    <text evidence="5">The sequence shown here is derived from an EMBL/GenBank/DDBJ whole genome shotgun (WGS) entry which is preliminary data.</text>
</comment>
<proteinExistence type="inferred from homology"/>
<name>A0AAP0BR32_9ASPA</name>
<dbReference type="Gene3D" id="3.10.129.10">
    <property type="entry name" value="Hotdog Thioesterase"/>
    <property type="match status" value="1"/>
</dbReference>
<organism evidence="5 6">
    <name type="scientific">Platanthera zijinensis</name>
    <dbReference type="NCBI Taxonomy" id="2320716"/>
    <lineage>
        <taxon>Eukaryota</taxon>
        <taxon>Viridiplantae</taxon>
        <taxon>Streptophyta</taxon>
        <taxon>Embryophyta</taxon>
        <taxon>Tracheophyta</taxon>
        <taxon>Spermatophyta</taxon>
        <taxon>Magnoliopsida</taxon>
        <taxon>Liliopsida</taxon>
        <taxon>Asparagales</taxon>
        <taxon>Orchidaceae</taxon>
        <taxon>Orchidoideae</taxon>
        <taxon>Orchideae</taxon>
        <taxon>Orchidinae</taxon>
        <taxon>Platanthera</taxon>
    </lineage>
</organism>
<dbReference type="EMBL" id="JBBWWQ010000004">
    <property type="protein sequence ID" value="KAK8948518.1"/>
    <property type="molecule type" value="Genomic_DNA"/>
</dbReference>
<protein>
    <recommendedName>
        <fullName evidence="4">Thioesterase domain-containing protein</fullName>
    </recommendedName>
</protein>
<accession>A0AAP0BR32</accession>
<dbReference type="PANTHER" id="PTHR21660">
    <property type="entry name" value="THIOESTERASE SUPERFAMILY MEMBER-RELATED"/>
    <property type="match status" value="1"/>
</dbReference>
<keyword evidence="6" id="KW-1185">Reference proteome</keyword>
<dbReference type="Pfam" id="PF03061">
    <property type="entry name" value="4HBT"/>
    <property type="match status" value="1"/>
</dbReference>
<keyword evidence="2" id="KW-0378">Hydrolase</keyword>